<dbReference type="GO" id="GO:0005874">
    <property type="term" value="C:microtubule"/>
    <property type="evidence" value="ECO:0007669"/>
    <property type="project" value="UniProtKB-KW"/>
</dbReference>
<dbReference type="Gramene" id="XM_028361022.1">
    <property type="protein sequence ID" value="XP_028216823.1"/>
    <property type="gene ID" value="LOC114398938"/>
</dbReference>
<evidence type="ECO:0000256" key="1">
    <source>
        <dbReference type="ARBA" id="ARBA00004202"/>
    </source>
</evidence>
<evidence type="ECO:0000256" key="8">
    <source>
        <dbReference type="SAM" id="MobiDB-lite"/>
    </source>
</evidence>
<dbReference type="InterPro" id="IPR044216">
    <property type="entry name" value="WDL7"/>
</dbReference>
<keyword evidence="7" id="KW-0175">Coiled coil</keyword>
<evidence type="ECO:0000256" key="2">
    <source>
        <dbReference type="ARBA" id="ARBA00004245"/>
    </source>
</evidence>
<dbReference type="InterPro" id="IPR027329">
    <property type="entry name" value="TPX2_C"/>
</dbReference>
<name>A0A445FCP5_GLYSO</name>
<protein>
    <submittedName>
        <fullName evidence="10">Protein WVD2-like 7</fullName>
    </submittedName>
</protein>
<comment type="caution">
    <text evidence="10">The sequence shown here is derived from an EMBL/GenBank/DDBJ whole genome shotgun (WGS) entry which is preliminary data.</text>
</comment>
<keyword evidence="4" id="KW-0963">Cytoplasm</keyword>
<reference evidence="10 11" key="1">
    <citation type="submission" date="2018-09" db="EMBL/GenBank/DDBJ databases">
        <title>A high-quality reference genome of wild soybean provides a powerful tool to mine soybean genomes.</title>
        <authorList>
            <person name="Xie M."/>
            <person name="Chung C.Y.L."/>
            <person name="Li M.-W."/>
            <person name="Wong F.-L."/>
            <person name="Chan T.-F."/>
            <person name="Lam H.-M."/>
        </authorList>
    </citation>
    <scope>NUCLEOTIDE SEQUENCE [LARGE SCALE GENOMIC DNA]</scope>
    <source>
        <strain evidence="11">cv. W05</strain>
        <tissue evidence="10">Hypocotyl of etiolated seedlings</tissue>
    </source>
</reference>
<proteinExistence type="inferred from homology"/>
<accession>A0A445FCP5</accession>
<comment type="subcellular location">
    <subcellularLocation>
        <location evidence="1">Cell membrane</location>
        <topology evidence="1">Peripheral membrane protein</topology>
    </subcellularLocation>
    <subcellularLocation>
        <location evidence="2">Cytoplasm</location>
        <location evidence="2">Cytoskeleton</location>
    </subcellularLocation>
</comment>
<sequence>MGDSTCLMQQPFCYASGISNEASENNPIHALEQSISFGRFMSESLAWEKWSSFSHNRYVEEAERYSRPGSVAQKKAFFEAHYKKLAAQKAAALLEQANNEAQNNSTGQEDEGVIDNDNDTHNLQISPNSEMVVKEEQDAKVLSVTSDEHDVLVRLTASEHDSNSRVEASVTPESNKVEGAEAVMEEVAVVGSSMKVELQSHLEDVGAQKEESEKLSAIVTPPILTPIVKVSKSDQEVLASVGKKKPPVSSFKLSKANGTSYLTSTPVKSTAAISFKRDNIATPMSNKPANETSKFTTTPVKSTAAISFKRDNIVTPMSNTPANGTSVFTTTPVKSTAAITFKRDNIVTPMSNKPANGTSKFTTTPVKSTAAISFKRDNIVTPMSNKPANGTSKFTTTPVKSTAAISFKRDNIVTPMSNKPANGTSKFTTTPVKSTAAISFKRDNIVTPMSNKPANGTSKFTTTPVKSTAAISFKRNNIVTPMSNKPATLSTADKKRSTPRSVNFTPIRELNRLTASVMRKFESTRAGAGSSKASKDNSTTLRTPTMASKEMQKQSSLTPLTEKKRNKTPLDLSSAPGNHTGGSKWRLLSGENRMRSPLISSPFSLRTEERATRRKKKLEEKFNANEAQKEQLHTKLKEKTETEIIRKLRQSFCFKARPLPDFYKERKTSTNETKKDPLTHFGTPKDGRKSTPSMAESKTSFPPNRPVLKNSGTKHFLGKSGRTLSHPLTSTSMIIPTHENTSPNIQNGYQTGRNLKY</sequence>
<dbReference type="GO" id="GO:0005886">
    <property type="term" value="C:plasma membrane"/>
    <property type="evidence" value="ECO:0007669"/>
    <property type="project" value="UniProtKB-SubCell"/>
</dbReference>
<feature type="compositionally biased region" description="Basic and acidic residues" evidence="8">
    <location>
        <begin position="666"/>
        <end position="689"/>
    </location>
</feature>
<keyword evidence="5" id="KW-0493">Microtubule</keyword>
<keyword evidence="11" id="KW-1185">Reference proteome</keyword>
<evidence type="ECO:0000256" key="7">
    <source>
        <dbReference type="SAM" id="Coils"/>
    </source>
</evidence>
<evidence type="ECO:0000256" key="4">
    <source>
        <dbReference type="ARBA" id="ARBA00022490"/>
    </source>
</evidence>
<keyword evidence="6" id="KW-0206">Cytoskeleton</keyword>
<feature type="compositionally biased region" description="Polar residues" evidence="8">
    <location>
        <begin position="690"/>
        <end position="702"/>
    </location>
</feature>
<feature type="compositionally biased region" description="Polar residues" evidence="8">
    <location>
        <begin position="536"/>
        <end position="546"/>
    </location>
</feature>
<dbReference type="Proteomes" id="UP000289340">
    <property type="component" value="Chromosome 19"/>
</dbReference>
<feature type="coiled-coil region" evidence="7">
    <location>
        <begin position="84"/>
        <end position="111"/>
    </location>
</feature>
<dbReference type="AlphaFoldDB" id="A0A445FCP5"/>
<evidence type="ECO:0000259" key="9">
    <source>
        <dbReference type="Pfam" id="PF06886"/>
    </source>
</evidence>
<organism evidence="10 11">
    <name type="scientific">Glycine soja</name>
    <name type="common">Wild soybean</name>
    <dbReference type="NCBI Taxonomy" id="3848"/>
    <lineage>
        <taxon>Eukaryota</taxon>
        <taxon>Viridiplantae</taxon>
        <taxon>Streptophyta</taxon>
        <taxon>Embryophyta</taxon>
        <taxon>Tracheophyta</taxon>
        <taxon>Spermatophyta</taxon>
        <taxon>Magnoliopsida</taxon>
        <taxon>eudicotyledons</taxon>
        <taxon>Gunneridae</taxon>
        <taxon>Pentapetalae</taxon>
        <taxon>rosids</taxon>
        <taxon>fabids</taxon>
        <taxon>Fabales</taxon>
        <taxon>Fabaceae</taxon>
        <taxon>Papilionoideae</taxon>
        <taxon>50 kb inversion clade</taxon>
        <taxon>NPAAA clade</taxon>
        <taxon>indigoferoid/millettioid clade</taxon>
        <taxon>Phaseoleae</taxon>
        <taxon>Glycine</taxon>
        <taxon>Glycine subgen. Soja</taxon>
    </lineage>
</organism>
<dbReference type="PANTHER" id="PTHR47067">
    <property type="entry name" value="TPX2 (TARGETING PROTEIN FOR XKLP2) PROTEIN FAMILY-RELATED"/>
    <property type="match status" value="1"/>
</dbReference>
<feature type="region of interest" description="Disordered" evidence="8">
    <location>
        <begin position="522"/>
        <end position="584"/>
    </location>
</feature>
<evidence type="ECO:0000313" key="11">
    <source>
        <dbReference type="Proteomes" id="UP000289340"/>
    </source>
</evidence>
<feature type="coiled-coil region" evidence="7">
    <location>
        <begin position="608"/>
        <end position="635"/>
    </location>
</feature>
<evidence type="ECO:0000256" key="3">
    <source>
        <dbReference type="ARBA" id="ARBA00005885"/>
    </source>
</evidence>
<evidence type="ECO:0000256" key="5">
    <source>
        <dbReference type="ARBA" id="ARBA00022701"/>
    </source>
</evidence>
<gene>
    <name evidence="10" type="ORF">D0Y65_050577</name>
</gene>
<dbReference type="Pfam" id="PF06886">
    <property type="entry name" value="TPX2"/>
    <property type="match status" value="1"/>
</dbReference>
<evidence type="ECO:0000313" key="10">
    <source>
        <dbReference type="EMBL" id="RZB46606.1"/>
    </source>
</evidence>
<feature type="region of interest" description="Disordered" evidence="8">
    <location>
        <begin position="666"/>
        <end position="757"/>
    </location>
</feature>
<dbReference type="SUPFAM" id="SSF48403">
    <property type="entry name" value="Ankyrin repeat"/>
    <property type="match status" value="1"/>
</dbReference>
<dbReference type="EMBL" id="QZWG01000019">
    <property type="protein sequence ID" value="RZB46606.1"/>
    <property type="molecule type" value="Genomic_DNA"/>
</dbReference>
<comment type="similarity">
    <text evidence="3">Belongs to the TPX2 family.</text>
</comment>
<feature type="domain" description="TPX2 C-terminal" evidence="9">
    <location>
        <begin position="603"/>
        <end position="671"/>
    </location>
</feature>
<dbReference type="InterPro" id="IPR036770">
    <property type="entry name" value="Ankyrin_rpt-contain_sf"/>
</dbReference>
<dbReference type="PANTHER" id="PTHR47067:SF7">
    <property type="entry name" value="TPX2 (TARGETING PROTEIN FOR XKLP2) PROTEIN FAMILY"/>
    <property type="match status" value="1"/>
</dbReference>
<evidence type="ECO:0000256" key="6">
    <source>
        <dbReference type="ARBA" id="ARBA00023212"/>
    </source>
</evidence>
<feature type="compositionally biased region" description="Polar residues" evidence="8">
    <location>
        <begin position="722"/>
        <end position="757"/>
    </location>
</feature>